<dbReference type="SUPFAM" id="SSF53474">
    <property type="entry name" value="alpha/beta-Hydrolases"/>
    <property type="match status" value="1"/>
</dbReference>
<proteinExistence type="predicted"/>
<dbReference type="PANTHER" id="PTHR11731:SF193">
    <property type="entry name" value="DIPEPTIDYL PEPTIDASE 9"/>
    <property type="match status" value="1"/>
</dbReference>
<evidence type="ECO:0000313" key="3">
    <source>
        <dbReference type="Proteomes" id="UP000321907"/>
    </source>
</evidence>
<sequence>MKIRALFFLITILCFSCEVSKGPISRIYTTSPYPPLSELPMKDDVYADQTYSRLKPSYSFLDEVDLFTFSYEVEGHIVLGYGARPKGQSRLPTIIYSRGGTYENGRWNYGTAAVRLGELAARGYTVLTYEYGQSINDVAADEMGGYDTIYLSTLIELAGQVPGADRKKIGLYGWSRGGMMTFQALREEFPQVKAAVVGGAPTNFRALLEDRPLFDPIFQKMIPGYAENREEELSHRSAVDFVGELPEDVPILILHGEADNKVRVEQAQELAALLEEKSLPHQLLVYPGGDHGISGQRKDVLESADAWFRAYLK</sequence>
<dbReference type="EMBL" id="VOXD01000064">
    <property type="protein sequence ID" value="TXF82967.1"/>
    <property type="molecule type" value="Genomic_DNA"/>
</dbReference>
<organism evidence="2 3">
    <name type="scientific">Neolewinella aurantiaca</name>
    <dbReference type="NCBI Taxonomy" id="2602767"/>
    <lineage>
        <taxon>Bacteria</taxon>
        <taxon>Pseudomonadati</taxon>
        <taxon>Bacteroidota</taxon>
        <taxon>Saprospiria</taxon>
        <taxon>Saprospirales</taxon>
        <taxon>Lewinellaceae</taxon>
        <taxon>Neolewinella</taxon>
    </lineage>
</organism>
<reference evidence="2 3" key="1">
    <citation type="submission" date="2019-08" db="EMBL/GenBank/DDBJ databases">
        <title>Lewinella sp. strain SSH13 Genome sequencing and assembly.</title>
        <authorList>
            <person name="Kim I."/>
        </authorList>
    </citation>
    <scope>NUCLEOTIDE SEQUENCE [LARGE SCALE GENOMIC DNA]</scope>
    <source>
        <strain evidence="2 3">SSH13</strain>
    </source>
</reference>
<dbReference type="Gene3D" id="3.40.50.1820">
    <property type="entry name" value="alpha/beta hydrolase"/>
    <property type="match status" value="1"/>
</dbReference>
<accession>A0A5C7FDC8</accession>
<evidence type="ECO:0000313" key="2">
    <source>
        <dbReference type="EMBL" id="TXF82967.1"/>
    </source>
</evidence>
<dbReference type="PANTHER" id="PTHR11731">
    <property type="entry name" value="PROTEASE FAMILY S9B,C DIPEPTIDYL-PEPTIDASE IV-RELATED"/>
    <property type="match status" value="1"/>
</dbReference>
<dbReference type="AlphaFoldDB" id="A0A5C7FDC8"/>
<dbReference type="Pfam" id="PF00326">
    <property type="entry name" value="Peptidase_S9"/>
    <property type="match status" value="1"/>
</dbReference>
<dbReference type="InterPro" id="IPR001375">
    <property type="entry name" value="Peptidase_S9_cat"/>
</dbReference>
<dbReference type="InterPro" id="IPR029058">
    <property type="entry name" value="AB_hydrolase_fold"/>
</dbReference>
<protein>
    <submittedName>
        <fullName evidence="2">Prolyl oligopeptidase family serine peptidase</fullName>
    </submittedName>
</protein>
<gene>
    <name evidence="2" type="ORF">FUA23_21725</name>
</gene>
<dbReference type="GO" id="GO:0008236">
    <property type="term" value="F:serine-type peptidase activity"/>
    <property type="evidence" value="ECO:0007669"/>
    <property type="project" value="InterPro"/>
</dbReference>
<dbReference type="InterPro" id="IPR050278">
    <property type="entry name" value="Serine_Prot_S9B/DPPIV"/>
</dbReference>
<feature type="domain" description="Peptidase S9 prolyl oligopeptidase catalytic" evidence="1">
    <location>
        <begin position="130"/>
        <end position="313"/>
    </location>
</feature>
<name>A0A5C7FDC8_9BACT</name>
<comment type="caution">
    <text evidence="2">The sequence shown here is derived from an EMBL/GenBank/DDBJ whole genome shotgun (WGS) entry which is preliminary data.</text>
</comment>
<dbReference type="GO" id="GO:0006508">
    <property type="term" value="P:proteolysis"/>
    <property type="evidence" value="ECO:0007669"/>
    <property type="project" value="InterPro"/>
</dbReference>
<evidence type="ECO:0000259" key="1">
    <source>
        <dbReference type="Pfam" id="PF00326"/>
    </source>
</evidence>
<dbReference type="GO" id="GO:0008239">
    <property type="term" value="F:dipeptidyl-peptidase activity"/>
    <property type="evidence" value="ECO:0007669"/>
    <property type="project" value="TreeGrafter"/>
</dbReference>
<dbReference type="Proteomes" id="UP000321907">
    <property type="component" value="Unassembled WGS sequence"/>
</dbReference>
<dbReference type="OrthoDB" id="9812921at2"/>
<keyword evidence="3" id="KW-1185">Reference proteome</keyword>